<keyword evidence="3" id="KW-1185">Reference proteome</keyword>
<organism evidence="2 3">
    <name type="scientific">Diploscapter pachys</name>
    <dbReference type="NCBI Taxonomy" id="2018661"/>
    <lineage>
        <taxon>Eukaryota</taxon>
        <taxon>Metazoa</taxon>
        <taxon>Ecdysozoa</taxon>
        <taxon>Nematoda</taxon>
        <taxon>Chromadorea</taxon>
        <taxon>Rhabditida</taxon>
        <taxon>Rhabditina</taxon>
        <taxon>Rhabditomorpha</taxon>
        <taxon>Rhabditoidea</taxon>
        <taxon>Rhabditidae</taxon>
        <taxon>Diploscapter</taxon>
    </lineage>
</organism>
<gene>
    <name evidence="2" type="ORF">WR25_18736</name>
</gene>
<accession>A0A2A2K472</accession>
<feature type="compositionally biased region" description="Low complexity" evidence="1">
    <location>
        <begin position="118"/>
        <end position="146"/>
    </location>
</feature>
<dbReference type="EMBL" id="LIAE01009712">
    <property type="protein sequence ID" value="PAV68663.1"/>
    <property type="molecule type" value="Genomic_DNA"/>
</dbReference>
<dbReference type="Proteomes" id="UP000218231">
    <property type="component" value="Unassembled WGS sequence"/>
</dbReference>
<dbReference type="OrthoDB" id="5831187at2759"/>
<evidence type="ECO:0000256" key="1">
    <source>
        <dbReference type="SAM" id="MobiDB-lite"/>
    </source>
</evidence>
<protein>
    <submittedName>
        <fullName evidence="2">Uncharacterized protein</fullName>
    </submittedName>
</protein>
<feature type="region of interest" description="Disordered" evidence="1">
    <location>
        <begin position="55"/>
        <end position="146"/>
    </location>
</feature>
<dbReference type="AlphaFoldDB" id="A0A2A2K472"/>
<evidence type="ECO:0000313" key="2">
    <source>
        <dbReference type="EMBL" id="PAV68663.1"/>
    </source>
</evidence>
<name>A0A2A2K472_9BILA</name>
<reference evidence="2 3" key="1">
    <citation type="journal article" date="2017" name="Curr. Biol.">
        <title>Genome architecture and evolution of a unichromosomal asexual nematode.</title>
        <authorList>
            <person name="Fradin H."/>
            <person name="Zegar C."/>
            <person name="Gutwein M."/>
            <person name="Lucas J."/>
            <person name="Kovtun M."/>
            <person name="Corcoran D."/>
            <person name="Baugh L.R."/>
            <person name="Kiontke K."/>
            <person name="Gunsalus K."/>
            <person name="Fitch D.H."/>
            <person name="Piano F."/>
        </authorList>
    </citation>
    <scope>NUCLEOTIDE SEQUENCE [LARGE SCALE GENOMIC DNA]</scope>
    <source>
        <strain evidence="2">PF1309</strain>
    </source>
</reference>
<proteinExistence type="predicted"/>
<comment type="caution">
    <text evidence="2">The sequence shown here is derived from an EMBL/GenBank/DDBJ whole genome shotgun (WGS) entry which is preliminary data.</text>
</comment>
<feature type="compositionally biased region" description="Polar residues" evidence="1">
    <location>
        <begin position="97"/>
        <end position="117"/>
    </location>
</feature>
<evidence type="ECO:0000313" key="3">
    <source>
        <dbReference type="Proteomes" id="UP000218231"/>
    </source>
</evidence>
<sequence length="146" mass="15795">MSTATAMRDSLIDKGLIVIPRPHYNNMQFVATRGRQGFYRTIRENGAQYGVNIRPQGARRPQLNANLFVRPDTLREEDEESISTSSGTATGGSLGSAQQTQTVKRTSPGISSSHNQPSSTYSLNSAVSSASSSPNSINYSNPSSRR</sequence>